<evidence type="ECO:0000313" key="1">
    <source>
        <dbReference type="EMBL" id="KIK92217.1"/>
    </source>
</evidence>
<keyword evidence="2" id="KW-1185">Reference proteome</keyword>
<name>A0A0D0D627_9AGAM</name>
<dbReference type="OrthoDB" id="10455076at2759"/>
<evidence type="ECO:0000313" key="2">
    <source>
        <dbReference type="Proteomes" id="UP000054538"/>
    </source>
</evidence>
<dbReference type="EMBL" id="KN825302">
    <property type="protein sequence ID" value="KIK92217.1"/>
    <property type="molecule type" value="Genomic_DNA"/>
</dbReference>
<dbReference type="AlphaFoldDB" id="A0A0D0D627"/>
<dbReference type="InParanoid" id="A0A0D0D627"/>
<proteinExistence type="predicted"/>
<sequence length="109" mass="12256">MCDQVSKLYDHISDHDDSFVRRLPDLSLPLSTCSDGAPEGRQYVINMGGWLCALLALFVAKHEDAQFADLGCQDDTTPHWQLNFPPLVLGRIGEDARKDTFFVCSHFDI</sequence>
<protein>
    <submittedName>
        <fullName evidence="1">Uncharacterized protein</fullName>
    </submittedName>
</protein>
<organism evidence="1 2">
    <name type="scientific">Paxillus rubicundulus Ve08.2h10</name>
    <dbReference type="NCBI Taxonomy" id="930991"/>
    <lineage>
        <taxon>Eukaryota</taxon>
        <taxon>Fungi</taxon>
        <taxon>Dikarya</taxon>
        <taxon>Basidiomycota</taxon>
        <taxon>Agaricomycotina</taxon>
        <taxon>Agaricomycetes</taxon>
        <taxon>Agaricomycetidae</taxon>
        <taxon>Boletales</taxon>
        <taxon>Paxilineae</taxon>
        <taxon>Paxillaceae</taxon>
        <taxon>Paxillus</taxon>
    </lineage>
</organism>
<reference evidence="2" key="2">
    <citation type="submission" date="2015-01" db="EMBL/GenBank/DDBJ databases">
        <title>Evolutionary Origins and Diversification of the Mycorrhizal Mutualists.</title>
        <authorList>
            <consortium name="DOE Joint Genome Institute"/>
            <consortium name="Mycorrhizal Genomics Consortium"/>
            <person name="Kohler A."/>
            <person name="Kuo A."/>
            <person name="Nagy L.G."/>
            <person name="Floudas D."/>
            <person name="Copeland A."/>
            <person name="Barry K.W."/>
            <person name="Cichocki N."/>
            <person name="Veneault-Fourrey C."/>
            <person name="LaButti K."/>
            <person name="Lindquist E.A."/>
            <person name="Lipzen A."/>
            <person name="Lundell T."/>
            <person name="Morin E."/>
            <person name="Murat C."/>
            <person name="Riley R."/>
            <person name="Ohm R."/>
            <person name="Sun H."/>
            <person name="Tunlid A."/>
            <person name="Henrissat B."/>
            <person name="Grigoriev I.V."/>
            <person name="Hibbett D.S."/>
            <person name="Martin F."/>
        </authorList>
    </citation>
    <scope>NUCLEOTIDE SEQUENCE [LARGE SCALE GENOMIC DNA]</scope>
    <source>
        <strain evidence="2">Ve08.2h10</strain>
    </source>
</reference>
<reference evidence="1 2" key="1">
    <citation type="submission" date="2014-04" db="EMBL/GenBank/DDBJ databases">
        <authorList>
            <consortium name="DOE Joint Genome Institute"/>
            <person name="Kuo A."/>
            <person name="Kohler A."/>
            <person name="Jargeat P."/>
            <person name="Nagy L.G."/>
            <person name="Floudas D."/>
            <person name="Copeland A."/>
            <person name="Barry K.W."/>
            <person name="Cichocki N."/>
            <person name="Veneault-Fourrey C."/>
            <person name="LaButti K."/>
            <person name="Lindquist E.A."/>
            <person name="Lipzen A."/>
            <person name="Lundell T."/>
            <person name="Morin E."/>
            <person name="Murat C."/>
            <person name="Sun H."/>
            <person name="Tunlid A."/>
            <person name="Henrissat B."/>
            <person name="Grigoriev I.V."/>
            <person name="Hibbett D.S."/>
            <person name="Martin F."/>
            <person name="Nordberg H.P."/>
            <person name="Cantor M.N."/>
            <person name="Hua S.X."/>
        </authorList>
    </citation>
    <scope>NUCLEOTIDE SEQUENCE [LARGE SCALE GENOMIC DNA]</scope>
    <source>
        <strain evidence="1 2">Ve08.2h10</strain>
    </source>
</reference>
<dbReference type="Proteomes" id="UP000054538">
    <property type="component" value="Unassembled WGS sequence"/>
</dbReference>
<accession>A0A0D0D627</accession>
<gene>
    <name evidence="1" type="ORF">PAXRUDRAFT_147804</name>
</gene>
<dbReference type="HOGENOM" id="CLU_2197749_0_0_1"/>